<dbReference type="InterPro" id="IPR012093">
    <property type="entry name" value="Pirin"/>
</dbReference>
<dbReference type="PIRSF" id="PIRSF006232">
    <property type="entry name" value="Pirin"/>
    <property type="match status" value="1"/>
</dbReference>
<gene>
    <name evidence="3" type="ORF">B1B_18399</name>
</gene>
<dbReference type="SUPFAM" id="SSF51182">
    <property type="entry name" value="RmlC-like cupins"/>
    <property type="match status" value="1"/>
</dbReference>
<comment type="similarity">
    <text evidence="1">Belongs to the pirin family.</text>
</comment>
<dbReference type="PANTHER" id="PTHR13903:SF8">
    <property type="entry name" value="PIRIN"/>
    <property type="match status" value="1"/>
</dbReference>
<dbReference type="AlphaFoldDB" id="T0YBE8"/>
<dbReference type="InterPro" id="IPR003829">
    <property type="entry name" value="Pirin_N_dom"/>
</dbReference>
<dbReference type="PANTHER" id="PTHR13903">
    <property type="entry name" value="PIRIN-RELATED"/>
    <property type="match status" value="1"/>
</dbReference>
<evidence type="ECO:0000313" key="3">
    <source>
        <dbReference type="EMBL" id="EQD30443.1"/>
    </source>
</evidence>
<reference evidence="3" key="1">
    <citation type="submission" date="2013-08" db="EMBL/GenBank/DDBJ databases">
        <authorList>
            <person name="Mendez C."/>
            <person name="Richter M."/>
            <person name="Ferrer M."/>
            <person name="Sanchez J."/>
        </authorList>
    </citation>
    <scope>NUCLEOTIDE SEQUENCE</scope>
</reference>
<organism evidence="3">
    <name type="scientific">mine drainage metagenome</name>
    <dbReference type="NCBI Taxonomy" id="410659"/>
    <lineage>
        <taxon>unclassified sequences</taxon>
        <taxon>metagenomes</taxon>
        <taxon>ecological metagenomes</taxon>
    </lineage>
</organism>
<dbReference type="InterPro" id="IPR011051">
    <property type="entry name" value="RmlC_Cupin_sf"/>
</dbReference>
<dbReference type="Gene3D" id="2.60.120.10">
    <property type="entry name" value="Jelly Rolls"/>
    <property type="match status" value="1"/>
</dbReference>
<proteinExistence type="inferred from homology"/>
<dbReference type="InterPro" id="IPR014710">
    <property type="entry name" value="RmlC-like_jellyroll"/>
</dbReference>
<feature type="non-terminal residue" evidence="3">
    <location>
        <position position="181"/>
    </location>
</feature>
<accession>T0YBE8</accession>
<dbReference type="Pfam" id="PF02678">
    <property type="entry name" value="Pirin"/>
    <property type="match status" value="1"/>
</dbReference>
<comment type="caution">
    <text evidence="3">The sequence shown here is derived from an EMBL/GenBank/DDBJ whole genome shotgun (WGS) entry which is preliminary data.</text>
</comment>
<evidence type="ECO:0000256" key="1">
    <source>
        <dbReference type="ARBA" id="ARBA00008416"/>
    </source>
</evidence>
<sequence length="181" mass="19920">MAEILRPIARRFPGIETLEGAGVRLRRSFGQRDVPLLDPFLLLDHFGSENPADYMAGFPWHPHRGIETVTYMLEGRVAHGDTLGNEGVIDPGAIQWMRAGSGIIHQEMPERSEGRLDGFQLWVNLPAREKMSTPRYLGITPGEIPRVELPSGARARVVAGRFGGVEGPVQGLAVDPTYVDL</sequence>
<dbReference type="CDD" id="cd02909">
    <property type="entry name" value="cupin_pirin_N"/>
    <property type="match status" value="1"/>
</dbReference>
<evidence type="ECO:0000259" key="2">
    <source>
        <dbReference type="Pfam" id="PF02678"/>
    </source>
</evidence>
<protein>
    <submittedName>
        <fullName evidence="3">Pirin</fullName>
    </submittedName>
</protein>
<name>T0YBE8_9ZZZZ</name>
<feature type="domain" description="Pirin N-terminal" evidence="2">
    <location>
        <begin position="23"/>
        <end position="123"/>
    </location>
</feature>
<reference evidence="3" key="2">
    <citation type="journal article" date="2014" name="ISME J.">
        <title>Microbial stratification in low pH oxic and suboxic macroscopic growths along an acid mine drainage.</title>
        <authorList>
            <person name="Mendez-Garcia C."/>
            <person name="Mesa V."/>
            <person name="Sprenger R.R."/>
            <person name="Richter M."/>
            <person name="Diez M.S."/>
            <person name="Solano J."/>
            <person name="Bargiela R."/>
            <person name="Golyshina O.V."/>
            <person name="Manteca A."/>
            <person name="Ramos J.L."/>
            <person name="Gallego J.R."/>
            <person name="Llorente I."/>
            <person name="Martins Dos Santos V.A."/>
            <person name="Jensen O.N."/>
            <person name="Pelaez A.I."/>
            <person name="Sanchez J."/>
            <person name="Ferrer M."/>
        </authorList>
    </citation>
    <scope>NUCLEOTIDE SEQUENCE</scope>
</reference>
<dbReference type="EMBL" id="AUZY01012310">
    <property type="protein sequence ID" value="EQD30443.1"/>
    <property type="molecule type" value="Genomic_DNA"/>
</dbReference>